<feature type="transmembrane region" description="Helical" evidence="7">
    <location>
        <begin position="39"/>
        <end position="60"/>
    </location>
</feature>
<evidence type="ECO:0000256" key="7">
    <source>
        <dbReference type="SAM" id="Phobius"/>
    </source>
</evidence>
<feature type="transmembrane region" description="Helical" evidence="7">
    <location>
        <begin position="9"/>
        <end position="27"/>
    </location>
</feature>
<dbReference type="InterPro" id="IPR005344">
    <property type="entry name" value="TMEM33/Pom33"/>
</dbReference>
<accession>A0A3G2S966</accession>
<feature type="region of interest" description="Disordered" evidence="6">
    <location>
        <begin position="250"/>
        <end position="276"/>
    </location>
</feature>
<evidence type="ECO:0000256" key="3">
    <source>
        <dbReference type="ARBA" id="ARBA00022692"/>
    </source>
</evidence>
<dbReference type="PANTHER" id="PTHR12703">
    <property type="entry name" value="TRANSMEMBRANE PROTEIN 33"/>
    <property type="match status" value="1"/>
</dbReference>
<name>A0A3G2S966_MALR7</name>
<dbReference type="STRING" id="425264.A0A3G2S966"/>
<comment type="subcellular location">
    <subcellularLocation>
        <location evidence="1">Membrane</location>
        <topology evidence="1">Multi-pass membrane protein</topology>
    </subcellularLocation>
</comment>
<dbReference type="PANTHER" id="PTHR12703:SF4">
    <property type="entry name" value="TRANSMEMBRANE PROTEIN 33"/>
    <property type="match status" value="1"/>
</dbReference>
<reference evidence="8 9" key="1">
    <citation type="submission" date="2018-10" db="EMBL/GenBank/DDBJ databases">
        <title>Complete genome sequence of Malassezia restricta CBS 7877.</title>
        <authorList>
            <person name="Morand S.C."/>
            <person name="Bertignac M."/>
            <person name="Iltis A."/>
            <person name="Kolder I."/>
            <person name="Pirovano W."/>
            <person name="Jourdain R."/>
            <person name="Clavaud C."/>
        </authorList>
    </citation>
    <scope>NUCLEOTIDE SEQUENCE [LARGE SCALE GENOMIC DNA]</scope>
    <source>
        <strain evidence="8 9">CBS 7877</strain>
    </source>
</reference>
<evidence type="ECO:0000256" key="2">
    <source>
        <dbReference type="ARBA" id="ARBA00007322"/>
    </source>
</evidence>
<evidence type="ECO:0000313" key="8">
    <source>
        <dbReference type="EMBL" id="AYO44436.1"/>
    </source>
</evidence>
<proteinExistence type="inferred from homology"/>
<dbReference type="Proteomes" id="UP000269793">
    <property type="component" value="Chromosome VI"/>
</dbReference>
<dbReference type="GO" id="GO:0061024">
    <property type="term" value="P:membrane organization"/>
    <property type="evidence" value="ECO:0007669"/>
    <property type="project" value="TreeGrafter"/>
</dbReference>
<evidence type="ECO:0000313" key="9">
    <source>
        <dbReference type="Proteomes" id="UP000269793"/>
    </source>
</evidence>
<gene>
    <name evidence="8" type="primary">POM33</name>
    <name evidence="8" type="ORF">DNF11_3486</name>
</gene>
<dbReference type="VEuPathDB" id="FungiDB:DNF11_3486"/>
<organism evidence="8 9">
    <name type="scientific">Malassezia restricta (strain ATCC 96810 / NBRC 103918 / CBS 7877)</name>
    <name type="common">Seborrheic dermatitis infection agent</name>
    <dbReference type="NCBI Taxonomy" id="425264"/>
    <lineage>
        <taxon>Eukaryota</taxon>
        <taxon>Fungi</taxon>
        <taxon>Dikarya</taxon>
        <taxon>Basidiomycota</taxon>
        <taxon>Ustilaginomycotina</taxon>
        <taxon>Malasseziomycetes</taxon>
        <taxon>Malasseziales</taxon>
        <taxon>Malasseziaceae</taxon>
        <taxon>Malassezia</taxon>
    </lineage>
</organism>
<feature type="transmembrane region" description="Helical" evidence="7">
    <location>
        <begin position="81"/>
        <end position="102"/>
    </location>
</feature>
<dbReference type="InterPro" id="IPR051645">
    <property type="entry name" value="PER33/POM33_regulator"/>
</dbReference>
<dbReference type="GO" id="GO:0005783">
    <property type="term" value="C:endoplasmic reticulum"/>
    <property type="evidence" value="ECO:0007669"/>
    <property type="project" value="TreeGrafter"/>
</dbReference>
<evidence type="ECO:0000256" key="1">
    <source>
        <dbReference type="ARBA" id="ARBA00004141"/>
    </source>
</evidence>
<sequence length="276" mass="31228">MLKASAPHLVWAAGHFLTFFAGMRYWLAVAAFSWTGYDLWYRLAYLGAIVSYGVVIYKSFGVPRTEKSYLQRALMDENVQYLVIAMYWCWIKPISLTLIPYITFSLFHLLTFTRTTILPSMVPAARNADGTSSPAGGDLSKSIQTWVKQNYDLAMRFVSYSEVIIFIRVLFGAILFRNSLLAPLLYAHFLRLRFYMSSFTRAAMQHVRAELDKMTQHPSCPPALRKGYLMLTDLVTRYACTVLSISRNQPEPANTANRTAAASASSPADPTKLKTR</sequence>
<keyword evidence="4 7" id="KW-1133">Transmembrane helix</keyword>
<dbReference type="AlphaFoldDB" id="A0A3G2S966"/>
<keyword evidence="3 7" id="KW-0812">Transmembrane</keyword>
<dbReference type="EMBL" id="CP033153">
    <property type="protein sequence ID" value="AYO44436.1"/>
    <property type="molecule type" value="Genomic_DNA"/>
</dbReference>
<protein>
    <submittedName>
        <fullName evidence="8">Pore membrane protein of 33 kDa</fullName>
    </submittedName>
</protein>
<dbReference type="OrthoDB" id="5581259at2759"/>
<keyword evidence="5 7" id="KW-0472">Membrane</keyword>
<feature type="transmembrane region" description="Helical" evidence="7">
    <location>
        <begin position="163"/>
        <end position="187"/>
    </location>
</feature>
<dbReference type="GO" id="GO:0016020">
    <property type="term" value="C:membrane"/>
    <property type="evidence" value="ECO:0007669"/>
    <property type="project" value="UniProtKB-SubCell"/>
</dbReference>
<evidence type="ECO:0000256" key="5">
    <source>
        <dbReference type="ARBA" id="ARBA00023136"/>
    </source>
</evidence>
<keyword evidence="9" id="KW-1185">Reference proteome</keyword>
<evidence type="ECO:0000256" key="6">
    <source>
        <dbReference type="SAM" id="MobiDB-lite"/>
    </source>
</evidence>
<dbReference type="GO" id="GO:0071786">
    <property type="term" value="P:endoplasmic reticulum tubular network organization"/>
    <property type="evidence" value="ECO:0007669"/>
    <property type="project" value="TreeGrafter"/>
</dbReference>
<dbReference type="Pfam" id="PF03661">
    <property type="entry name" value="TMEM33_Pom33"/>
    <property type="match status" value="1"/>
</dbReference>
<feature type="compositionally biased region" description="Low complexity" evidence="6">
    <location>
        <begin position="252"/>
        <end position="270"/>
    </location>
</feature>
<comment type="similarity">
    <text evidence="2">Belongs to the PER33/POM33 family.</text>
</comment>
<evidence type="ECO:0000256" key="4">
    <source>
        <dbReference type="ARBA" id="ARBA00022989"/>
    </source>
</evidence>